<accession>A0AAN8TLV9</accession>
<dbReference type="Proteomes" id="UP001371456">
    <property type="component" value="Unassembled WGS sequence"/>
</dbReference>
<evidence type="ECO:0000313" key="2">
    <source>
        <dbReference type="EMBL" id="KAK6787876.1"/>
    </source>
</evidence>
<dbReference type="EMBL" id="JBANQN010000006">
    <property type="protein sequence ID" value="KAK6787876.1"/>
    <property type="molecule type" value="Genomic_DNA"/>
</dbReference>
<evidence type="ECO:0000313" key="3">
    <source>
        <dbReference type="Proteomes" id="UP001371456"/>
    </source>
</evidence>
<comment type="caution">
    <text evidence="2">The sequence shown here is derived from an EMBL/GenBank/DDBJ whole genome shotgun (WGS) entry which is preliminary data.</text>
</comment>
<proteinExistence type="predicted"/>
<sequence>MTHFSHLRSVGYGRSIFQQRFLGQGSSNSQTSKINKNRVSNPKPQGGNNGRSSMPTYTRYGEKHNGKCLAGTGSYFNYRKSGLKMRDCQLLASKGKDGKYTQPSGSNLGAPRQNRFYALQIRN</sequence>
<keyword evidence="3" id="KW-1185">Reference proteome</keyword>
<organism evidence="2 3">
    <name type="scientific">Solanum bulbocastanum</name>
    <name type="common">Wild potato</name>
    <dbReference type="NCBI Taxonomy" id="147425"/>
    <lineage>
        <taxon>Eukaryota</taxon>
        <taxon>Viridiplantae</taxon>
        <taxon>Streptophyta</taxon>
        <taxon>Embryophyta</taxon>
        <taxon>Tracheophyta</taxon>
        <taxon>Spermatophyta</taxon>
        <taxon>Magnoliopsida</taxon>
        <taxon>eudicotyledons</taxon>
        <taxon>Gunneridae</taxon>
        <taxon>Pentapetalae</taxon>
        <taxon>asterids</taxon>
        <taxon>lamiids</taxon>
        <taxon>Solanales</taxon>
        <taxon>Solanaceae</taxon>
        <taxon>Solanoideae</taxon>
        <taxon>Solaneae</taxon>
        <taxon>Solanum</taxon>
    </lineage>
</organism>
<feature type="compositionally biased region" description="Polar residues" evidence="1">
    <location>
        <begin position="24"/>
        <end position="43"/>
    </location>
</feature>
<feature type="region of interest" description="Disordered" evidence="1">
    <location>
        <begin position="21"/>
        <end position="65"/>
    </location>
</feature>
<gene>
    <name evidence="2" type="ORF">RDI58_016401</name>
</gene>
<name>A0AAN8TLV9_SOLBU</name>
<dbReference type="AlphaFoldDB" id="A0AAN8TLV9"/>
<reference evidence="2 3" key="1">
    <citation type="submission" date="2024-02" db="EMBL/GenBank/DDBJ databases">
        <title>de novo genome assembly of Solanum bulbocastanum strain 11H21.</title>
        <authorList>
            <person name="Hosaka A.J."/>
        </authorList>
    </citation>
    <scope>NUCLEOTIDE SEQUENCE [LARGE SCALE GENOMIC DNA]</scope>
    <source>
        <tissue evidence="2">Young leaves</tissue>
    </source>
</reference>
<protein>
    <submittedName>
        <fullName evidence="2">Uncharacterized protein</fullName>
    </submittedName>
</protein>
<evidence type="ECO:0000256" key="1">
    <source>
        <dbReference type="SAM" id="MobiDB-lite"/>
    </source>
</evidence>